<name>A0ABQ2J3Y5_9ACTN</name>
<evidence type="ECO:0000313" key="4">
    <source>
        <dbReference type="Proteomes" id="UP000600080"/>
    </source>
</evidence>
<proteinExistence type="predicted"/>
<organism evidence="3 4">
    <name type="scientific">Streptomyces kronopolitis</name>
    <dbReference type="NCBI Taxonomy" id="1612435"/>
    <lineage>
        <taxon>Bacteria</taxon>
        <taxon>Bacillati</taxon>
        <taxon>Actinomycetota</taxon>
        <taxon>Actinomycetes</taxon>
        <taxon>Kitasatosporales</taxon>
        <taxon>Streptomycetaceae</taxon>
        <taxon>Streptomyces</taxon>
    </lineage>
</organism>
<reference evidence="4" key="1">
    <citation type="journal article" date="2019" name="Int. J. Syst. Evol. Microbiol.">
        <title>The Global Catalogue of Microorganisms (GCM) 10K type strain sequencing project: providing services to taxonomists for standard genome sequencing and annotation.</title>
        <authorList>
            <consortium name="The Broad Institute Genomics Platform"/>
            <consortium name="The Broad Institute Genome Sequencing Center for Infectious Disease"/>
            <person name="Wu L."/>
            <person name="Ma J."/>
        </authorList>
    </citation>
    <scope>NUCLEOTIDE SEQUENCE [LARGE SCALE GENOMIC DNA]</scope>
    <source>
        <strain evidence="4">CGMCC 4.7323</strain>
    </source>
</reference>
<accession>A0ABQ2J3Y5</accession>
<dbReference type="Proteomes" id="UP000600080">
    <property type="component" value="Unassembled WGS sequence"/>
</dbReference>
<keyword evidence="1" id="KW-0560">Oxidoreductase</keyword>
<protein>
    <submittedName>
        <fullName evidence="3">Oxidoreductase</fullName>
    </submittedName>
</protein>
<dbReference type="Pfam" id="PF00248">
    <property type="entry name" value="Aldo_ket_red"/>
    <property type="match status" value="1"/>
</dbReference>
<gene>
    <name evidence="3" type="ORF">GCM10012285_12600</name>
</gene>
<dbReference type="SUPFAM" id="SSF51430">
    <property type="entry name" value="NAD(P)-linked oxidoreductase"/>
    <property type="match status" value="1"/>
</dbReference>
<dbReference type="InterPro" id="IPR050523">
    <property type="entry name" value="AKR_Detox_Biosynth"/>
</dbReference>
<dbReference type="InterPro" id="IPR036812">
    <property type="entry name" value="NAD(P)_OxRdtase_dom_sf"/>
</dbReference>
<comment type="caution">
    <text evidence="3">The sequence shown here is derived from an EMBL/GenBank/DDBJ whole genome shotgun (WGS) entry which is preliminary data.</text>
</comment>
<dbReference type="PANTHER" id="PTHR43364">
    <property type="entry name" value="NADH-SPECIFIC METHYLGLYOXAL REDUCTASE-RELATED"/>
    <property type="match status" value="1"/>
</dbReference>
<dbReference type="CDD" id="cd19080">
    <property type="entry name" value="AKR_AKR9A_9B"/>
    <property type="match status" value="1"/>
</dbReference>
<feature type="domain" description="NADP-dependent oxidoreductase" evidence="2">
    <location>
        <begin position="30"/>
        <end position="322"/>
    </location>
</feature>
<dbReference type="Gene3D" id="3.20.20.100">
    <property type="entry name" value="NADP-dependent oxidoreductase domain"/>
    <property type="match status" value="1"/>
</dbReference>
<evidence type="ECO:0000313" key="3">
    <source>
        <dbReference type="EMBL" id="GGN37642.1"/>
    </source>
</evidence>
<dbReference type="PANTHER" id="PTHR43364:SF4">
    <property type="entry name" value="NAD(P)-LINKED OXIDOREDUCTASE SUPERFAMILY PROTEIN"/>
    <property type="match status" value="1"/>
</dbReference>
<evidence type="ECO:0000256" key="1">
    <source>
        <dbReference type="ARBA" id="ARBA00023002"/>
    </source>
</evidence>
<sequence length="367" mass="40085">MGARPDQPSLIEGDIVRYTLFGRTGLRVSELSLGTMTFGGEPGWGTDKDTSGRILDAYADAGGNFIDTANIYAGGSSERILGELLAGRRDRFVLASKYTCATREGDVNSAGNRRKSLVRAVEASLERLRTDHLDVLWVHARDHFTPVQEVMRALDDVVRSGKVLHLGVSDWPAWEIAQANTLAELRGWTAFAGSQLRYNLLERTPERELLPQAHAFELAVLAWAPLAAGKLTGKYRRGETGRLAGTAAHDTSDRRAEETVTAVLEIAEQGGWSPAQVALAWLRSRPGNVIPIIAATKESQLRDNLAAAGVTLDADALARLEATSAVPLGFPHDFLREPQIVENVYGDQWQRIEDRRPTLRRTTGGIG</sequence>
<dbReference type="EMBL" id="BMND01000003">
    <property type="protein sequence ID" value="GGN37642.1"/>
    <property type="molecule type" value="Genomic_DNA"/>
</dbReference>
<dbReference type="InterPro" id="IPR023210">
    <property type="entry name" value="NADP_OxRdtase_dom"/>
</dbReference>
<evidence type="ECO:0000259" key="2">
    <source>
        <dbReference type="Pfam" id="PF00248"/>
    </source>
</evidence>
<keyword evidence="4" id="KW-1185">Reference proteome</keyword>